<proteinExistence type="inferred from homology"/>
<comment type="subcellular location">
    <subcellularLocation>
        <location evidence="1">Mitochondrion</location>
    </subcellularLocation>
</comment>
<dbReference type="NCBIfam" id="NF001030">
    <property type="entry name" value="PRK00110.1"/>
    <property type="match status" value="1"/>
</dbReference>
<dbReference type="InterPro" id="IPR026564">
    <property type="entry name" value="Transcrip_reg_TACO1-like_dom3"/>
</dbReference>
<sequence>MSGHSKWANIKHRKGRVDASRAKLFTKLSRELIVSAKEGGYDPNQNPRLRIAIQKAKDSNMPNDRITKNIEKASGKGKDSEQIFESQYEGYGPDGTGFIVKTLTENKNRTISALRSSFTKSGGNLAESGAVSWQFEEKGLILLDTMSENNENLMLDAIDLGAEDVSVSETTVEIISGISDLEAIKINLESKNYKINTYEITMIPKSSIMLNHQKSIKILKLLDVLNDLDDVQKVFTNADFEESALTEFSESLS</sequence>
<keyword evidence="4" id="KW-0238">DNA-binding</keyword>
<evidence type="ECO:0000256" key="1">
    <source>
        <dbReference type="ARBA" id="ARBA00004173"/>
    </source>
</evidence>
<evidence type="ECO:0000259" key="5">
    <source>
        <dbReference type="Pfam" id="PF01709"/>
    </source>
</evidence>
<dbReference type="Pfam" id="PF20772">
    <property type="entry name" value="TACO1_YebC_N"/>
    <property type="match status" value="1"/>
</dbReference>
<dbReference type="EMBL" id="UINC01025101">
    <property type="protein sequence ID" value="SVB00060.1"/>
    <property type="molecule type" value="Genomic_DNA"/>
</dbReference>
<accession>A0A382AES1</accession>
<organism evidence="7">
    <name type="scientific">marine metagenome</name>
    <dbReference type="NCBI Taxonomy" id="408172"/>
    <lineage>
        <taxon>unclassified sequences</taxon>
        <taxon>metagenomes</taxon>
        <taxon>ecological metagenomes</taxon>
    </lineage>
</organism>
<dbReference type="NCBIfam" id="TIGR01033">
    <property type="entry name" value="YebC/PmpR family DNA-binding transcriptional regulator"/>
    <property type="match status" value="1"/>
</dbReference>
<dbReference type="AlphaFoldDB" id="A0A382AES1"/>
<evidence type="ECO:0000256" key="3">
    <source>
        <dbReference type="ARBA" id="ARBA00022490"/>
    </source>
</evidence>
<feature type="domain" description="TACO1/YebC-like second and third" evidence="5">
    <location>
        <begin position="85"/>
        <end position="238"/>
    </location>
</feature>
<protein>
    <recommendedName>
        <fullName evidence="8">Transcriptional regulatory protein</fullName>
    </recommendedName>
</protein>
<reference evidence="7" key="1">
    <citation type="submission" date="2018-05" db="EMBL/GenBank/DDBJ databases">
        <authorList>
            <person name="Lanie J.A."/>
            <person name="Ng W.-L."/>
            <person name="Kazmierczak K.M."/>
            <person name="Andrzejewski T.M."/>
            <person name="Davidsen T.M."/>
            <person name="Wayne K.J."/>
            <person name="Tettelin H."/>
            <person name="Glass J.I."/>
            <person name="Rusch D."/>
            <person name="Podicherti R."/>
            <person name="Tsui H.-C.T."/>
            <person name="Winkler M.E."/>
        </authorList>
    </citation>
    <scope>NUCLEOTIDE SEQUENCE</scope>
</reference>
<dbReference type="InterPro" id="IPR017856">
    <property type="entry name" value="Integrase-like_N"/>
</dbReference>
<dbReference type="Gene3D" id="3.30.70.980">
    <property type="match status" value="2"/>
</dbReference>
<comment type="similarity">
    <text evidence="2">Belongs to the TACO1 family.</text>
</comment>
<name>A0A382AES1_9ZZZZ</name>
<dbReference type="FunFam" id="1.10.10.200:FF:000002">
    <property type="entry name" value="Probable transcriptional regulatory protein CLM62_37755"/>
    <property type="match status" value="1"/>
</dbReference>
<dbReference type="GO" id="GO:0005739">
    <property type="term" value="C:mitochondrion"/>
    <property type="evidence" value="ECO:0007669"/>
    <property type="project" value="UniProtKB-SubCell"/>
</dbReference>
<gene>
    <name evidence="7" type="ORF">METZ01_LOCUS152914</name>
</gene>
<dbReference type="Gene3D" id="1.10.10.200">
    <property type="match status" value="1"/>
</dbReference>
<dbReference type="GO" id="GO:0003677">
    <property type="term" value="F:DNA binding"/>
    <property type="evidence" value="ECO:0007669"/>
    <property type="project" value="UniProtKB-KW"/>
</dbReference>
<dbReference type="PANTHER" id="PTHR12532:SF6">
    <property type="entry name" value="TRANSCRIPTIONAL REGULATORY PROTEIN YEBC-RELATED"/>
    <property type="match status" value="1"/>
</dbReference>
<evidence type="ECO:0000256" key="2">
    <source>
        <dbReference type="ARBA" id="ARBA00008724"/>
    </source>
</evidence>
<evidence type="ECO:0000259" key="6">
    <source>
        <dbReference type="Pfam" id="PF20772"/>
    </source>
</evidence>
<keyword evidence="3" id="KW-0963">Cytoplasm</keyword>
<dbReference type="GO" id="GO:0005829">
    <property type="term" value="C:cytosol"/>
    <property type="evidence" value="ECO:0007669"/>
    <property type="project" value="TreeGrafter"/>
</dbReference>
<dbReference type="PANTHER" id="PTHR12532">
    <property type="entry name" value="TRANSLATIONAL ACTIVATOR OF CYTOCHROME C OXIDASE 1"/>
    <property type="match status" value="1"/>
</dbReference>
<evidence type="ECO:0008006" key="8">
    <source>
        <dbReference type="Google" id="ProtNLM"/>
    </source>
</evidence>
<dbReference type="NCBIfam" id="NF009044">
    <property type="entry name" value="PRK12378.1"/>
    <property type="match status" value="1"/>
</dbReference>
<feature type="domain" description="TACO1/YebC-like N-terminal" evidence="6">
    <location>
        <begin position="5"/>
        <end position="76"/>
    </location>
</feature>
<dbReference type="Pfam" id="PF01709">
    <property type="entry name" value="Transcrip_reg"/>
    <property type="match status" value="1"/>
</dbReference>
<dbReference type="InterPro" id="IPR048300">
    <property type="entry name" value="TACO1_YebC-like_2nd/3rd_dom"/>
</dbReference>
<dbReference type="InterPro" id="IPR002876">
    <property type="entry name" value="Transcrip_reg_TACO1-like"/>
</dbReference>
<dbReference type="HAMAP" id="MF_00693">
    <property type="entry name" value="Transcrip_reg_TACO1"/>
    <property type="match status" value="1"/>
</dbReference>
<dbReference type="InterPro" id="IPR029072">
    <property type="entry name" value="YebC-like"/>
</dbReference>
<dbReference type="SUPFAM" id="SSF75625">
    <property type="entry name" value="YebC-like"/>
    <property type="match status" value="1"/>
</dbReference>
<dbReference type="InterPro" id="IPR049083">
    <property type="entry name" value="TACO1_YebC_N"/>
</dbReference>
<evidence type="ECO:0000256" key="4">
    <source>
        <dbReference type="ARBA" id="ARBA00023125"/>
    </source>
</evidence>
<evidence type="ECO:0000313" key="7">
    <source>
        <dbReference type="EMBL" id="SVB00060.1"/>
    </source>
</evidence>